<accession>A0AAJ0BZH1</accession>
<comment type="caution">
    <text evidence="5">The sequence shown here is derived from an EMBL/GenBank/DDBJ whole genome shotgun (WGS) entry which is preliminary data.</text>
</comment>
<gene>
    <name evidence="5" type="ORF">QBC33DRAFT_586532</name>
</gene>
<feature type="signal peptide" evidence="1">
    <location>
        <begin position="1"/>
        <end position="18"/>
    </location>
</feature>
<dbReference type="Pfam" id="PF17168">
    <property type="entry name" value="DUF5127"/>
    <property type="match status" value="1"/>
</dbReference>
<dbReference type="EMBL" id="MU839008">
    <property type="protein sequence ID" value="KAK1767360.1"/>
    <property type="molecule type" value="Genomic_DNA"/>
</dbReference>
<dbReference type="Pfam" id="PF16334">
    <property type="entry name" value="DUF4964"/>
    <property type="match status" value="1"/>
</dbReference>
<keyword evidence="6" id="KW-1185">Reference proteome</keyword>
<evidence type="ECO:0000259" key="4">
    <source>
        <dbReference type="Pfam" id="PF17168"/>
    </source>
</evidence>
<feature type="chain" id="PRO_5042498396" description="Glutaminase A" evidence="1">
    <location>
        <begin position="19"/>
        <end position="804"/>
    </location>
</feature>
<dbReference type="Pfam" id="PF16335">
    <property type="entry name" value="GtaA_6_Hairpin"/>
    <property type="match status" value="1"/>
</dbReference>
<dbReference type="AlphaFoldDB" id="A0AAJ0BZH1"/>
<dbReference type="SUPFAM" id="SSF48208">
    <property type="entry name" value="Six-hairpin glycosidases"/>
    <property type="match status" value="1"/>
</dbReference>
<keyword evidence="1" id="KW-0732">Signal</keyword>
<evidence type="ECO:0000313" key="6">
    <source>
        <dbReference type="Proteomes" id="UP001244011"/>
    </source>
</evidence>
<dbReference type="InterPro" id="IPR033433">
    <property type="entry name" value="GtaA_N"/>
</dbReference>
<evidence type="ECO:0000313" key="5">
    <source>
        <dbReference type="EMBL" id="KAK1767360.1"/>
    </source>
</evidence>
<protein>
    <recommendedName>
        <fullName evidence="7">Glutaminase A</fullName>
    </recommendedName>
</protein>
<dbReference type="InterPro" id="IPR052743">
    <property type="entry name" value="Glutaminase_GtaA"/>
</dbReference>
<feature type="domain" description="DUF4964" evidence="2">
    <location>
        <begin position="38"/>
        <end position="96"/>
    </location>
</feature>
<feature type="domain" description="Glutaminase A central" evidence="3">
    <location>
        <begin position="426"/>
        <end position="785"/>
    </location>
</feature>
<dbReference type="GeneID" id="85314668"/>
<dbReference type="InterPro" id="IPR032514">
    <property type="entry name" value="GtaA_central"/>
</dbReference>
<evidence type="ECO:0000259" key="2">
    <source>
        <dbReference type="Pfam" id="PF16334"/>
    </source>
</evidence>
<dbReference type="Proteomes" id="UP001244011">
    <property type="component" value="Unassembled WGS sequence"/>
</dbReference>
<dbReference type="InterPro" id="IPR032515">
    <property type="entry name" value="DUF4964"/>
</dbReference>
<evidence type="ECO:0008006" key="7">
    <source>
        <dbReference type="Google" id="ProtNLM"/>
    </source>
</evidence>
<organism evidence="5 6">
    <name type="scientific">Phialemonium atrogriseum</name>
    <dbReference type="NCBI Taxonomy" id="1093897"/>
    <lineage>
        <taxon>Eukaryota</taxon>
        <taxon>Fungi</taxon>
        <taxon>Dikarya</taxon>
        <taxon>Ascomycota</taxon>
        <taxon>Pezizomycotina</taxon>
        <taxon>Sordariomycetes</taxon>
        <taxon>Sordariomycetidae</taxon>
        <taxon>Cephalothecales</taxon>
        <taxon>Cephalothecaceae</taxon>
        <taxon>Phialemonium</taxon>
    </lineage>
</organism>
<evidence type="ECO:0000259" key="3">
    <source>
        <dbReference type="Pfam" id="PF16335"/>
    </source>
</evidence>
<evidence type="ECO:0000256" key="1">
    <source>
        <dbReference type="SAM" id="SignalP"/>
    </source>
</evidence>
<sequence>MFVGKLHNFALLLGTVAARDPFTNATGGHGGSAPTYSPARPPAVPLAVRSPYTSAWSTTANNSALNRASVRFWNGDPLGWEGIVTVDGVFYEYLGAGSQATPGLANISQATPESVSYDSHYSNFTFTAGPVRITASFFSPVTPNDLCRASIPLSYLTTTVESTDSQPHDVQFYSDVDLAWVSRDRNKAAVWELHGAPMTGRSGTGNNTITDSATELYSWIAGQEAPEVFGEDHDFPQWGNFSYSTSEVGIRSISAHTGSTADVRSHYLKNGRLGNFTGPNHRGWASGEAVFAYSHDVGTVLQASVRYTIGSIQTPVIKYRTSAGISALRPWWEKCYGDVYSMIKFHWHDFDAVHALANEFESQLRTDIDTYYQQDPTTARNTERPRSCSHDDDADIQPYIFDPSSAYGFLNPANFSGIAIPGVFESQSYYSIVALSARQAMGAFAYAAGPTTQADSTDDDDNNPLVFQKELSSSGNVNTVDVLFPGLPFLLWANPELLRLSLEPLLAFQEAGLYPNGYAAHDLGARWPEAVGHALGDDEAMPVEESANMILMCYAYYRFASQAPGWLDGHYALLRRWAEYLVEFALVPAAQLSTDDFAGTLANQTNLAVKGIVGLQAMSAVAAATGRAADAQWFGRTAREYYARWEALAIDPSGRHTLLSYQWRSSWGLLYNVYMDRLLGLGIVGEPVYEMQCEWYTQVSQVFGVPLDSRHHYTKSDWMMWAAATCPPGMRSMFVNAIAYWLNLTTTEDPFTDLFETLGTGYYPTSPDSIRFKARPVAGGHFSLLALLRGGLKRDDTTEGDIPE</sequence>
<dbReference type="GO" id="GO:0005975">
    <property type="term" value="P:carbohydrate metabolic process"/>
    <property type="evidence" value="ECO:0007669"/>
    <property type="project" value="InterPro"/>
</dbReference>
<dbReference type="InterPro" id="IPR008928">
    <property type="entry name" value="6-hairpin_glycosidase_sf"/>
</dbReference>
<feature type="domain" description="Glutaminase A N-terminal" evidence="4">
    <location>
        <begin position="122"/>
        <end position="367"/>
    </location>
</feature>
<dbReference type="PANTHER" id="PTHR31987">
    <property type="entry name" value="GLUTAMINASE A-RELATED"/>
    <property type="match status" value="1"/>
</dbReference>
<dbReference type="PANTHER" id="PTHR31987:SF1">
    <property type="entry name" value="GLUTAMINASE A"/>
    <property type="match status" value="1"/>
</dbReference>
<name>A0AAJ0BZH1_9PEZI</name>
<dbReference type="RefSeq" id="XP_060283573.1">
    <property type="nucleotide sequence ID" value="XM_060431481.1"/>
</dbReference>
<proteinExistence type="predicted"/>
<reference evidence="5" key="1">
    <citation type="submission" date="2023-06" db="EMBL/GenBank/DDBJ databases">
        <title>Genome-scale phylogeny and comparative genomics of the fungal order Sordariales.</title>
        <authorList>
            <consortium name="Lawrence Berkeley National Laboratory"/>
            <person name="Hensen N."/>
            <person name="Bonometti L."/>
            <person name="Westerberg I."/>
            <person name="Brannstrom I.O."/>
            <person name="Guillou S."/>
            <person name="Cros-Aarteil S."/>
            <person name="Calhoun S."/>
            <person name="Haridas S."/>
            <person name="Kuo A."/>
            <person name="Mondo S."/>
            <person name="Pangilinan J."/>
            <person name="Riley R."/>
            <person name="Labutti K."/>
            <person name="Andreopoulos B."/>
            <person name="Lipzen A."/>
            <person name="Chen C."/>
            <person name="Yanf M."/>
            <person name="Daum C."/>
            <person name="Ng V."/>
            <person name="Clum A."/>
            <person name="Steindorff A."/>
            <person name="Ohm R."/>
            <person name="Martin F."/>
            <person name="Silar P."/>
            <person name="Natvig D."/>
            <person name="Lalanne C."/>
            <person name="Gautier V."/>
            <person name="Ament-Velasquez S.L."/>
            <person name="Kruys A."/>
            <person name="Hutchinson M.I."/>
            <person name="Powell A.J."/>
            <person name="Barry K."/>
            <person name="Miller A.N."/>
            <person name="Grigoriev I.V."/>
            <person name="Debuchy R."/>
            <person name="Gladieux P."/>
            <person name="Thoren M.H."/>
            <person name="Johannesson H."/>
        </authorList>
    </citation>
    <scope>NUCLEOTIDE SEQUENCE</scope>
    <source>
        <strain evidence="5">8032-3</strain>
    </source>
</reference>